<proteinExistence type="predicted"/>
<evidence type="ECO:0000256" key="5">
    <source>
        <dbReference type="SAM" id="Phobius"/>
    </source>
</evidence>
<protein>
    <submittedName>
        <fullName evidence="6">DUF4870 domain-containing protein</fullName>
    </submittedName>
</protein>
<dbReference type="OrthoDB" id="1092330at2"/>
<feature type="transmembrane region" description="Helical" evidence="5">
    <location>
        <begin position="83"/>
        <end position="103"/>
    </location>
</feature>
<name>A0A6N8H8R6_9FLAO</name>
<evidence type="ECO:0000256" key="4">
    <source>
        <dbReference type="ARBA" id="ARBA00023136"/>
    </source>
</evidence>
<reference evidence="6 7" key="1">
    <citation type="submission" date="2019-12" db="EMBL/GenBank/DDBJ databases">
        <authorList>
            <person name="Sun J.-Q."/>
        </authorList>
    </citation>
    <scope>NUCLEOTIDE SEQUENCE [LARGE SCALE GENOMIC DNA]</scope>
    <source>
        <strain evidence="6 7">JCM 17928</strain>
    </source>
</reference>
<comment type="subcellular location">
    <subcellularLocation>
        <location evidence="1">Membrane</location>
        <topology evidence="1">Multi-pass membrane protein</topology>
    </subcellularLocation>
</comment>
<organism evidence="6 7">
    <name type="scientific">Flavobacterium rakeshii</name>
    <dbReference type="NCBI Taxonomy" id="1038845"/>
    <lineage>
        <taxon>Bacteria</taxon>
        <taxon>Pseudomonadati</taxon>
        <taxon>Bacteroidota</taxon>
        <taxon>Flavobacteriia</taxon>
        <taxon>Flavobacteriales</taxon>
        <taxon>Flavobacteriaceae</taxon>
        <taxon>Flavobacterium</taxon>
    </lineage>
</organism>
<evidence type="ECO:0000313" key="7">
    <source>
        <dbReference type="Proteomes" id="UP000433945"/>
    </source>
</evidence>
<keyword evidence="4 5" id="KW-0472">Membrane</keyword>
<dbReference type="InterPro" id="IPR019109">
    <property type="entry name" value="MamF_MmsF"/>
</dbReference>
<feature type="transmembrane region" description="Helical" evidence="5">
    <location>
        <begin position="44"/>
        <end position="71"/>
    </location>
</feature>
<gene>
    <name evidence="6" type="ORF">GN157_04190</name>
</gene>
<evidence type="ECO:0000256" key="3">
    <source>
        <dbReference type="ARBA" id="ARBA00022989"/>
    </source>
</evidence>
<evidence type="ECO:0000256" key="1">
    <source>
        <dbReference type="ARBA" id="ARBA00004141"/>
    </source>
</evidence>
<keyword evidence="2 5" id="KW-0812">Transmembrane</keyword>
<keyword evidence="3 5" id="KW-1133">Transmembrane helix</keyword>
<feature type="transmembrane region" description="Helical" evidence="5">
    <location>
        <begin position="137"/>
        <end position="160"/>
    </location>
</feature>
<evidence type="ECO:0000313" key="6">
    <source>
        <dbReference type="EMBL" id="MUV02901.1"/>
    </source>
</evidence>
<dbReference type="Pfam" id="PF09685">
    <property type="entry name" value="MamF_MmsF"/>
    <property type="match status" value="1"/>
</dbReference>
<keyword evidence="7" id="KW-1185">Reference proteome</keyword>
<dbReference type="AlphaFoldDB" id="A0A6N8H8R6"/>
<dbReference type="EMBL" id="WOWP01000013">
    <property type="protein sequence ID" value="MUV02901.1"/>
    <property type="molecule type" value="Genomic_DNA"/>
</dbReference>
<evidence type="ECO:0000256" key="2">
    <source>
        <dbReference type="ARBA" id="ARBA00022692"/>
    </source>
</evidence>
<sequence length="191" mass="22016">MGSNCFNTSNPGKLDLEYLQRIMNNQKTYKVIHQNEYEQAGNSYLMTVVGVIAGLPLPIINLIVSFCYYLTKRKSSYFVRWHSIQAILAQLILIPFNSIAWAWTLGIILKSSGLIAEYGNDGRHHTLPLLEGITVPYLFYMLFIVLFNIFEFFAVIYTSIKVKKGENVRWFLIAGITDRLCSKEKRDIYNI</sequence>
<dbReference type="Proteomes" id="UP000433945">
    <property type="component" value="Unassembled WGS sequence"/>
</dbReference>
<accession>A0A6N8H8R6</accession>
<comment type="caution">
    <text evidence="6">The sequence shown here is derived from an EMBL/GenBank/DDBJ whole genome shotgun (WGS) entry which is preliminary data.</text>
</comment>